<evidence type="ECO:0000259" key="9">
    <source>
        <dbReference type="Pfam" id="PF00749"/>
    </source>
</evidence>
<evidence type="ECO:0000313" key="10">
    <source>
        <dbReference type="EMBL" id="MVX57632.1"/>
    </source>
</evidence>
<sequence length="289" mass="32611">MADYVGRFAPSPTGPLHAGSLACLLASYLDAKAHYGRWLIRIEDIDPAREPEHCAQQQLELMEKLQVHSDGPILFQSDRNDAYEKRLAELQKKGLVYGCACSRKSIEEQDLRLNLPKGVYPGTCRGGTHGKPVRALRFLTRSHPVVFTDRLCGTFMQNVEREVGDIVLKRADGLWAYQLAVVTDDAYQGVTHIVRGQDLLDNTPRQILLQRALGVRTPEYMHIPLVTHEDGQKLSKQNGAKAVDAENLEAETAKAWKHLGFEAFDFDTLPEFYAEATKRWRSYLSGKKY</sequence>
<dbReference type="GO" id="GO:0004818">
    <property type="term" value="F:glutamate-tRNA ligase activity"/>
    <property type="evidence" value="ECO:0007669"/>
    <property type="project" value="TreeGrafter"/>
</dbReference>
<dbReference type="AlphaFoldDB" id="A0A6L6YL10"/>
<dbReference type="EC" id="6.1.1.-" evidence="7"/>
<feature type="short sequence motif" description="'KMSKS' region" evidence="7">
    <location>
        <begin position="233"/>
        <end position="237"/>
    </location>
</feature>
<keyword evidence="3 7" id="KW-0547">Nucleotide-binding</keyword>
<evidence type="ECO:0000256" key="4">
    <source>
        <dbReference type="ARBA" id="ARBA00022833"/>
    </source>
</evidence>
<dbReference type="InterPro" id="IPR000924">
    <property type="entry name" value="Glu/Gln-tRNA-synth"/>
</dbReference>
<feature type="binding site" evidence="7">
    <location>
        <position position="101"/>
    </location>
    <ligand>
        <name>Zn(2+)</name>
        <dbReference type="ChEBI" id="CHEBI:29105"/>
    </ligand>
</feature>
<evidence type="ECO:0000256" key="1">
    <source>
        <dbReference type="ARBA" id="ARBA00022598"/>
    </source>
</evidence>
<dbReference type="PRINTS" id="PR00987">
    <property type="entry name" value="TRNASYNTHGLU"/>
</dbReference>
<dbReference type="PROSITE" id="PS51257">
    <property type="entry name" value="PROKAR_LIPOPROTEIN"/>
    <property type="match status" value="1"/>
</dbReference>
<dbReference type="InterPro" id="IPR020058">
    <property type="entry name" value="Glu/Gln-tRNA-synth_Ib_cat-dom"/>
</dbReference>
<name>A0A6L6YL10_9BURK</name>
<feature type="binding site" evidence="7">
    <location>
        <position position="120"/>
    </location>
    <ligand>
        <name>Zn(2+)</name>
        <dbReference type="ChEBI" id="CHEBI:29105"/>
    </ligand>
</feature>
<feature type="binding site" evidence="7">
    <location>
        <begin position="7"/>
        <end position="11"/>
    </location>
    <ligand>
        <name>L-glutamate</name>
        <dbReference type="ChEBI" id="CHEBI:29985"/>
    </ligand>
</feature>
<dbReference type="InterPro" id="IPR049940">
    <property type="entry name" value="GluQ/Sye"/>
</dbReference>
<dbReference type="InterPro" id="IPR022380">
    <property type="entry name" value="Glu-Q_tRNA(Asp)_Synthase"/>
</dbReference>
<evidence type="ECO:0000313" key="11">
    <source>
        <dbReference type="Proteomes" id="UP000472580"/>
    </source>
</evidence>
<keyword evidence="2 7" id="KW-0479">Metal-binding</keyword>
<dbReference type="GO" id="GO:0005524">
    <property type="term" value="F:ATP binding"/>
    <property type="evidence" value="ECO:0007669"/>
    <property type="project" value="UniProtKB-KW"/>
</dbReference>
<keyword evidence="4 7" id="KW-0862">Zinc</keyword>
<dbReference type="GO" id="GO:0006400">
    <property type="term" value="P:tRNA modification"/>
    <property type="evidence" value="ECO:0007669"/>
    <property type="project" value="InterPro"/>
</dbReference>
<dbReference type="OrthoDB" id="9807503at2"/>
<feature type="binding site" evidence="7">
    <location>
        <position position="124"/>
    </location>
    <ligand>
        <name>Zn(2+)</name>
        <dbReference type="ChEBI" id="CHEBI:29105"/>
    </ligand>
</feature>
<organism evidence="10 11">
    <name type="scientific">Parasutterella muris</name>
    <dbReference type="NCBI Taxonomy" id="2565572"/>
    <lineage>
        <taxon>Bacteria</taxon>
        <taxon>Pseudomonadati</taxon>
        <taxon>Pseudomonadota</taxon>
        <taxon>Betaproteobacteria</taxon>
        <taxon>Burkholderiales</taxon>
        <taxon>Sutterellaceae</taxon>
        <taxon>Parasutterella</taxon>
    </lineage>
</organism>
<dbReference type="RefSeq" id="WP_160336050.1">
    <property type="nucleotide sequence ID" value="NZ_WSRP01000038.1"/>
</dbReference>
<dbReference type="PANTHER" id="PTHR43311:SF1">
    <property type="entry name" value="GLUTAMYL-Q TRNA(ASP) SYNTHETASE"/>
    <property type="match status" value="1"/>
</dbReference>
<evidence type="ECO:0000256" key="7">
    <source>
        <dbReference type="HAMAP-Rule" id="MF_01428"/>
    </source>
</evidence>
<keyword evidence="8" id="KW-0648">Protein biosynthesis</keyword>
<reference evidence="10 11" key="1">
    <citation type="submission" date="2019-12" db="EMBL/GenBank/DDBJ databases">
        <title>Microbes associate with the intestines of laboratory mice.</title>
        <authorList>
            <person name="Navarre W."/>
            <person name="Wong E."/>
        </authorList>
    </citation>
    <scope>NUCLEOTIDE SEQUENCE [LARGE SCALE GENOMIC DNA]</scope>
    <source>
        <strain evidence="10 11">NM82_D38</strain>
    </source>
</reference>
<dbReference type="HAMAP" id="MF_01428">
    <property type="entry name" value="Glu_Q_tRNA_synth"/>
    <property type="match status" value="1"/>
</dbReference>
<dbReference type="InterPro" id="IPR014729">
    <property type="entry name" value="Rossmann-like_a/b/a_fold"/>
</dbReference>
<feature type="domain" description="Glutamyl/glutaminyl-tRNA synthetase class Ib catalytic" evidence="9">
    <location>
        <begin position="7"/>
        <end position="250"/>
    </location>
</feature>
<keyword evidence="5 7" id="KW-0067">ATP-binding</keyword>
<proteinExistence type="inferred from homology"/>
<dbReference type="NCBIfam" id="NF004314">
    <property type="entry name" value="PRK05710.1-3"/>
    <property type="match status" value="1"/>
</dbReference>
<feature type="binding site" evidence="7">
    <location>
        <position position="99"/>
    </location>
    <ligand>
        <name>Zn(2+)</name>
        <dbReference type="ChEBI" id="CHEBI:29105"/>
    </ligand>
</feature>
<evidence type="ECO:0000256" key="6">
    <source>
        <dbReference type="ARBA" id="ARBA00023146"/>
    </source>
</evidence>
<feature type="binding site" evidence="7">
    <location>
        <position position="43"/>
    </location>
    <ligand>
        <name>L-glutamate</name>
        <dbReference type="ChEBI" id="CHEBI:29985"/>
    </ligand>
</feature>
<dbReference type="GO" id="GO:0005829">
    <property type="term" value="C:cytosol"/>
    <property type="evidence" value="ECO:0007669"/>
    <property type="project" value="TreeGrafter"/>
</dbReference>
<feature type="binding site" evidence="7">
    <location>
        <position position="177"/>
    </location>
    <ligand>
        <name>L-glutamate</name>
        <dbReference type="ChEBI" id="CHEBI:29985"/>
    </ligand>
</feature>
<comment type="caution">
    <text evidence="10">The sequence shown here is derived from an EMBL/GenBank/DDBJ whole genome shotgun (WGS) entry which is preliminary data.</text>
</comment>
<dbReference type="EMBL" id="WSRP01000038">
    <property type="protein sequence ID" value="MVX57632.1"/>
    <property type="molecule type" value="Genomic_DNA"/>
</dbReference>
<protein>
    <recommendedName>
        <fullName evidence="7">Glutamyl-Q tRNA(Asp) synthetase</fullName>
        <shortName evidence="7">Glu-Q-RSs</shortName>
        <ecNumber evidence="7">6.1.1.-</ecNumber>
    </recommendedName>
</protein>
<dbReference type="SUPFAM" id="SSF52374">
    <property type="entry name" value="Nucleotidylyl transferase"/>
    <property type="match status" value="1"/>
</dbReference>
<evidence type="ECO:0000256" key="8">
    <source>
        <dbReference type="RuleBase" id="RU363037"/>
    </source>
</evidence>
<comment type="function">
    <text evidence="7">Catalyzes the tRNA-independent activation of glutamate in presence of ATP and the subsequent transfer of glutamate onto a tRNA(Asp). Glutamate is transferred on the 2-amino-5-(4,5-dihydroxy-2-cyclopenten-1-yl) moiety of the queuosine in the wobble position of the QUC anticodon.</text>
</comment>
<accession>A0A6L6YL10</accession>
<dbReference type="NCBIfam" id="TIGR03838">
    <property type="entry name" value="queuosine_YadB"/>
    <property type="match status" value="1"/>
</dbReference>
<dbReference type="Proteomes" id="UP000472580">
    <property type="component" value="Unassembled WGS sequence"/>
</dbReference>
<dbReference type="GO" id="GO:0006424">
    <property type="term" value="P:glutamyl-tRNA aminoacylation"/>
    <property type="evidence" value="ECO:0007669"/>
    <property type="project" value="InterPro"/>
</dbReference>
<dbReference type="GO" id="GO:0008270">
    <property type="term" value="F:zinc ion binding"/>
    <property type="evidence" value="ECO:0007669"/>
    <property type="project" value="UniProtKB-UniRule"/>
</dbReference>
<evidence type="ECO:0000256" key="3">
    <source>
        <dbReference type="ARBA" id="ARBA00022741"/>
    </source>
</evidence>
<dbReference type="PANTHER" id="PTHR43311">
    <property type="entry name" value="GLUTAMATE--TRNA LIGASE"/>
    <property type="match status" value="1"/>
</dbReference>
<comment type="cofactor">
    <cofactor evidence="7">
        <name>Zn(2+)</name>
        <dbReference type="ChEBI" id="CHEBI:29105"/>
    </cofactor>
    <text evidence="7">Binds 1 zinc ion per subunit.</text>
</comment>
<dbReference type="Pfam" id="PF00749">
    <property type="entry name" value="tRNA-synt_1c"/>
    <property type="match status" value="1"/>
</dbReference>
<gene>
    <name evidence="7 10" type="primary">gluQ</name>
    <name evidence="10" type="ORF">E5987_10565</name>
</gene>
<keyword evidence="1 7" id="KW-0436">Ligase</keyword>
<dbReference type="Gene3D" id="3.40.50.620">
    <property type="entry name" value="HUPs"/>
    <property type="match status" value="1"/>
</dbReference>
<keyword evidence="6 7" id="KW-0030">Aminoacyl-tRNA synthetase</keyword>
<feature type="short sequence motif" description="'HIGH' region" evidence="7">
    <location>
        <begin position="10"/>
        <end position="20"/>
    </location>
</feature>
<feature type="binding site" evidence="7">
    <location>
        <position position="236"/>
    </location>
    <ligand>
        <name>ATP</name>
        <dbReference type="ChEBI" id="CHEBI:30616"/>
    </ligand>
</feature>
<evidence type="ECO:0000256" key="2">
    <source>
        <dbReference type="ARBA" id="ARBA00022723"/>
    </source>
</evidence>
<evidence type="ECO:0000256" key="5">
    <source>
        <dbReference type="ARBA" id="ARBA00022840"/>
    </source>
</evidence>
<feature type="binding site" evidence="7">
    <location>
        <position position="195"/>
    </location>
    <ligand>
        <name>L-glutamate</name>
        <dbReference type="ChEBI" id="CHEBI:29985"/>
    </ligand>
</feature>
<comment type="similarity">
    <text evidence="7">Belongs to the class-I aminoacyl-tRNA synthetase family. GluQ subfamily.</text>
</comment>
<keyword evidence="11" id="KW-1185">Reference proteome</keyword>